<dbReference type="Pfam" id="PF02338">
    <property type="entry name" value="OTU"/>
    <property type="match status" value="1"/>
</dbReference>
<dbReference type="OrthoDB" id="49658at2759"/>
<feature type="domain" description="OTU" evidence="2">
    <location>
        <begin position="329"/>
        <end position="445"/>
    </location>
</feature>
<gene>
    <name evidence="3" type="ORF">THAOC_06270</name>
</gene>
<dbReference type="SUPFAM" id="SSF54001">
    <property type="entry name" value="Cysteine proteinases"/>
    <property type="match status" value="1"/>
</dbReference>
<proteinExistence type="predicted"/>
<evidence type="ECO:0000256" key="1">
    <source>
        <dbReference type="SAM" id="MobiDB-lite"/>
    </source>
</evidence>
<evidence type="ECO:0000313" key="3">
    <source>
        <dbReference type="EMBL" id="EJK72215.1"/>
    </source>
</evidence>
<dbReference type="InterPro" id="IPR003323">
    <property type="entry name" value="OTU_dom"/>
</dbReference>
<feature type="compositionally biased region" description="Low complexity" evidence="1">
    <location>
        <begin position="197"/>
        <end position="213"/>
    </location>
</feature>
<dbReference type="InterPro" id="IPR050704">
    <property type="entry name" value="Peptidase_C85-like"/>
</dbReference>
<feature type="non-terminal residue" evidence="3">
    <location>
        <position position="445"/>
    </location>
</feature>
<evidence type="ECO:0000313" key="4">
    <source>
        <dbReference type="Proteomes" id="UP000266841"/>
    </source>
</evidence>
<comment type="caution">
    <text evidence="3">The sequence shown here is derived from an EMBL/GenBank/DDBJ whole genome shotgun (WGS) entry which is preliminary data.</text>
</comment>
<dbReference type="GO" id="GO:0004843">
    <property type="term" value="F:cysteine-type deubiquitinase activity"/>
    <property type="evidence" value="ECO:0007669"/>
    <property type="project" value="TreeGrafter"/>
</dbReference>
<dbReference type="EMBL" id="AGNL01006182">
    <property type="protein sequence ID" value="EJK72215.1"/>
    <property type="molecule type" value="Genomic_DNA"/>
</dbReference>
<dbReference type="PROSITE" id="PS50802">
    <property type="entry name" value="OTU"/>
    <property type="match status" value="1"/>
</dbReference>
<dbReference type="CDD" id="cd22744">
    <property type="entry name" value="OTU"/>
    <property type="match status" value="1"/>
</dbReference>
<sequence length="445" mass="50282">MQNKGTGPRVTLKRSHSRRLSSGLLRIESAVQERRREKRKAKDAANGYVESNEPLRPGDVIQYYSGIYVAGDPRGLRQATVMAIKNPEEDFPLVLDNGECVPNTTMVKRIKEMSDGELIDHPGIYRSIKKFRMKKDGAVTAAGVVAKEAERFGRIMGRNMAKLKNKAEADGFAPMDMIVHVKETKKGANTKNSRQNESSSLEQDSTSSSSSEDSSSDESLDAKLKARSQKKRPVKFLPKKTKKTNENKGLRRSAKPKSADLIDLLTSESEVDPRSTKTDDARDSDRVAPSEKCDRQVDHELALALLRSMIEQGSDEEALLRHLQEVHHLEPVPNAADGNCFFRAVSQILYGTEERHIELRKEACDWMMNNLGEIWNETRYTDYDDLSGREGPENPLKHVERMEKLGEYADAAEVKAMHFVRRRSIHIHYSISEDPYKFNYEGDAT</sequence>
<feature type="compositionally biased region" description="Basic and acidic residues" evidence="1">
    <location>
        <begin position="271"/>
        <end position="292"/>
    </location>
</feature>
<dbReference type="Proteomes" id="UP000266841">
    <property type="component" value="Unassembled WGS sequence"/>
</dbReference>
<dbReference type="InterPro" id="IPR038765">
    <property type="entry name" value="Papain-like_cys_pep_sf"/>
</dbReference>
<feature type="compositionally biased region" description="Basic residues" evidence="1">
    <location>
        <begin position="225"/>
        <end position="242"/>
    </location>
</feature>
<feature type="region of interest" description="Disordered" evidence="1">
    <location>
        <begin position="184"/>
        <end position="292"/>
    </location>
</feature>
<organism evidence="3 4">
    <name type="scientific">Thalassiosira oceanica</name>
    <name type="common">Marine diatom</name>
    <dbReference type="NCBI Taxonomy" id="159749"/>
    <lineage>
        <taxon>Eukaryota</taxon>
        <taxon>Sar</taxon>
        <taxon>Stramenopiles</taxon>
        <taxon>Ochrophyta</taxon>
        <taxon>Bacillariophyta</taxon>
        <taxon>Coscinodiscophyceae</taxon>
        <taxon>Thalassiosirophycidae</taxon>
        <taxon>Thalassiosirales</taxon>
        <taxon>Thalassiosiraceae</taxon>
        <taxon>Thalassiosira</taxon>
    </lineage>
</organism>
<dbReference type="eggNOG" id="ENOG502SG6W">
    <property type="taxonomic scope" value="Eukaryota"/>
</dbReference>
<dbReference type="GO" id="GO:0016579">
    <property type="term" value="P:protein deubiquitination"/>
    <property type="evidence" value="ECO:0007669"/>
    <property type="project" value="TreeGrafter"/>
</dbReference>
<dbReference type="Gene3D" id="3.90.70.80">
    <property type="match status" value="1"/>
</dbReference>
<accession>K0T3G1</accession>
<feature type="region of interest" description="Disordered" evidence="1">
    <location>
        <begin position="1"/>
        <end position="50"/>
    </location>
</feature>
<protein>
    <recommendedName>
        <fullName evidence="2">OTU domain-containing protein</fullName>
    </recommendedName>
</protein>
<reference evidence="3 4" key="1">
    <citation type="journal article" date="2012" name="Genome Biol.">
        <title>Genome and low-iron response of an oceanic diatom adapted to chronic iron limitation.</title>
        <authorList>
            <person name="Lommer M."/>
            <person name="Specht M."/>
            <person name="Roy A.S."/>
            <person name="Kraemer L."/>
            <person name="Andreson R."/>
            <person name="Gutowska M.A."/>
            <person name="Wolf J."/>
            <person name="Bergner S.V."/>
            <person name="Schilhabel M.B."/>
            <person name="Klostermeier U.C."/>
            <person name="Beiko R.G."/>
            <person name="Rosenstiel P."/>
            <person name="Hippler M."/>
            <person name="Laroche J."/>
        </authorList>
    </citation>
    <scope>NUCLEOTIDE SEQUENCE [LARGE SCALE GENOMIC DNA]</scope>
    <source>
        <strain evidence="3 4">CCMP1005</strain>
    </source>
</reference>
<feature type="compositionally biased region" description="Polar residues" evidence="1">
    <location>
        <begin position="187"/>
        <end position="196"/>
    </location>
</feature>
<feature type="compositionally biased region" description="Basic and acidic residues" evidence="1">
    <location>
        <begin position="31"/>
        <end position="43"/>
    </location>
</feature>
<dbReference type="PANTHER" id="PTHR12419">
    <property type="entry name" value="OTU DOMAIN CONTAINING PROTEIN"/>
    <property type="match status" value="1"/>
</dbReference>
<evidence type="ECO:0000259" key="2">
    <source>
        <dbReference type="PROSITE" id="PS50802"/>
    </source>
</evidence>
<dbReference type="AlphaFoldDB" id="K0T3G1"/>
<keyword evidence="4" id="KW-1185">Reference proteome</keyword>
<name>K0T3G1_THAOC</name>